<evidence type="ECO:0000256" key="3">
    <source>
        <dbReference type="ARBA" id="ARBA00022833"/>
    </source>
</evidence>
<dbReference type="EMBL" id="HG002086">
    <property type="protein sequence ID" value="CDF39846.1"/>
    <property type="molecule type" value="Genomic_DNA"/>
</dbReference>
<evidence type="ECO:0000256" key="1">
    <source>
        <dbReference type="ARBA" id="ARBA00009390"/>
    </source>
</evidence>
<evidence type="ECO:0000313" key="6">
    <source>
        <dbReference type="EMBL" id="CDF39846.1"/>
    </source>
</evidence>
<dbReference type="GO" id="GO:0046872">
    <property type="term" value="F:metal ion binding"/>
    <property type="evidence" value="ECO:0007669"/>
    <property type="project" value="UniProtKB-KW"/>
</dbReference>
<dbReference type="Gene3D" id="3.10.620.30">
    <property type="match status" value="1"/>
</dbReference>
<evidence type="ECO:0000256" key="2">
    <source>
        <dbReference type="ARBA" id="ARBA00022723"/>
    </source>
</evidence>
<dbReference type="RefSeq" id="XP_005710140.1">
    <property type="nucleotide sequence ID" value="XM_005710083.1"/>
</dbReference>
<evidence type="ECO:0000256" key="4">
    <source>
        <dbReference type="SAM" id="MobiDB-lite"/>
    </source>
</evidence>
<dbReference type="GO" id="GO:0005634">
    <property type="term" value="C:nucleus"/>
    <property type="evidence" value="ECO:0007669"/>
    <property type="project" value="TreeGrafter"/>
</dbReference>
<accession>R7QQT5</accession>
<evidence type="ECO:0000313" key="7">
    <source>
        <dbReference type="Proteomes" id="UP000012073"/>
    </source>
</evidence>
<dbReference type="Gene3D" id="2.20.25.10">
    <property type="match status" value="1"/>
</dbReference>
<dbReference type="GeneID" id="17317857"/>
<feature type="domain" description="Transglutaminase-like" evidence="5">
    <location>
        <begin position="252"/>
        <end position="310"/>
    </location>
</feature>
<sequence>MHSVEADPSRASLLDFRYQLFSLTDIPPDQIEVQVGTEHFFPNDDLDAGRTLASIGIYPGDIVICRDVNGTKGQVQLHEVQQETKALGVSDLQAALEQVSLNSSNRKSVAGASSDNGHQVDSKTREFLSQVSKYQQAVCAYEDADFQDKARKTAPLQELRLKANDRLEKQRKDYPTYELALAKELLTWFKESFFTWVNSPDCWSCGKETALVGMAPPTDHELKHGGSRVEQHDCQACGATTRFPRYNDAGKLLETRKGRCGEWAQAFTLIARAAGLRVRVVHDWTDHVWTEIYTPEGEGGGRWVHADSCENELDKPLLYESGWKKKLNYCVATGVDCVMDVTRRYTEDFKALAVRRTLAEEGALQKGLARMNEEVIAKLPIGEREEAMRKYFADVEQIGLPQASGEGLSGRQSGSQAWINARGEGG</sequence>
<dbReference type="AlphaFoldDB" id="R7QQT5"/>
<dbReference type="Gramene" id="CDF39846">
    <property type="protein sequence ID" value="CDF39846"/>
    <property type="gene ID" value="CHC_T00006830001"/>
</dbReference>
<proteinExistence type="inferred from homology"/>
<dbReference type="InterPro" id="IPR038765">
    <property type="entry name" value="Papain-like_cys_pep_sf"/>
</dbReference>
<organism evidence="6 7">
    <name type="scientific">Chondrus crispus</name>
    <name type="common">Carrageen Irish moss</name>
    <name type="synonym">Polymorpha crispa</name>
    <dbReference type="NCBI Taxonomy" id="2769"/>
    <lineage>
        <taxon>Eukaryota</taxon>
        <taxon>Rhodophyta</taxon>
        <taxon>Florideophyceae</taxon>
        <taxon>Rhodymeniophycidae</taxon>
        <taxon>Gigartinales</taxon>
        <taxon>Gigartinaceae</taxon>
        <taxon>Chondrus</taxon>
    </lineage>
</organism>
<dbReference type="SMART" id="SM00460">
    <property type="entry name" value="TGc"/>
    <property type="match status" value="1"/>
</dbReference>
<reference evidence="7" key="1">
    <citation type="journal article" date="2013" name="Proc. Natl. Acad. Sci. U.S.A.">
        <title>Genome structure and metabolic features in the red seaweed Chondrus crispus shed light on evolution of the Archaeplastida.</title>
        <authorList>
            <person name="Collen J."/>
            <person name="Porcel B."/>
            <person name="Carre W."/>
            <person name="Ball S.G."/>
            <person name="Chaparro C."/>
            <person name="Tonon T."/>
            <person name="Barbeyron T."/>
            <person name="Michel G."/>
            <person name="Noel B."/>
            <person name="Valentin K."/>
            <person name="Elias M."/>
            <person name="Artiguenave F."/>
            <person name="Arun A."/>
            <person name="Aury J.M."/>
            <person name="Barbosa-Neto J.F."/>
            <person name="Bothwell J.H."/>
            <person name="Bouget F.Y."/>
            <person name="Brillet L."/>
            <person name="Cabello-Hurtado F."/>
            <person name="Capella-Gutierrez S."/>
            <person name="Charrier B."/>
            <person name="Cladiere L."/>
            <person name="Cock J.M."/>
            <person name="Coelho S.M."/>
            <person name="Colleoni C."/>
            <person name="Czjzek M."/>
            <person name="Da Silva C."/>
            <person name="Delage L."/>
            <person name="Denoeud F."/>
            <person name="Deschamps P."/>
            <person name="Dittami S.M."/>
            <person name="Gabaldon T."/>
            <person name="Gachon C.M."/>
            <person name="Groisillier A."/>
            <person name="Herve C."/>
            <person name="Jabbari K."/>
            <person name="Katinka M."/>
            <person name="Kloareg B."/>
            <person name="Kowalczyk N."/>
            <person name="Labadie K."/>
            <person name="Leblanc C."/>
            <person name="Lopez P.J."/>
            <person name="McLachlan D.H."/>
            <person name="Meslet-Cladiere L."/>
            <person name="Moustafa A."/>
            <person name="Nehr Z."/>
            <person name="Nyvall Collen P."/>
            <person name="Panaud O."/>
            <person name="Partensky F."/>
            <person name="Poulain J."/>
            <person name="Rensing S.A."/>
            <person name="Rousvoal S."/>
            <person name="Samson G."/>
            <person name="Symeonidi A."/>
            <person name="Weissenbach J."/>
            <person name="Zambounis A."/>
            <person name="Wincker P."/>
            <person name="Boyen C."/>
        </authorList>
    </citation>
    <scope>NUCLEOTIDE SEQUENCE [LARGE SCALE GENOMIC DNA]</scope>
    <source>
        <strain evidence="7">cv. Stackhouse</strain>
    </source>
</reference>
<comment type="similarity">
    <text evidence="1">Belongs to the transglutaminase-like superfamily. PNGase family.</text>
</comment>
<gene>
    <name evidence="6" type="ORF">CHC_T00006830001</name>
</gene>
<dbReference type="PhylomeDB" id="R7QQT5"/>
<dbReference type="InterPro" id="IPR002931">
    <property type="entry name" value="Transglutaminase-like"/>
</dbReference>
<dbReference type="KEGG" id="ccp:CHC_T00006830001"/>
<dbReference type="InterPro" id="IPR050883">
    <property type="entry name" value="PNGase"/>
</dbReference>
<dbReference type="OrthoDB" id="409136at2759"/>
<dbReference type="GO" id="GO:0006516">
    <property type="term" value="P:glycoprotein catabolic process"/>
    <property type="evidence" value="ECO:0007669"/>
    <property type="project" value="TreeGrafter"/>
</dbReference>
<protein>
    <recommendedName>
        <fullName evidence="5">Transglutaminase-like domain-containing protein</fullName>
    </recommendedName>
</protein>
<name>R7QQT5_CHOCR</name>
<dbReference type="FunFam" id="2.20.25.10:FF:000011">
    <property type="entry name" value="peptide-N(4)-(N-acetyl-beta- glucosaminyl)asparagine amidase"/>
    <property type="match status" value="1"/>
</dbReference>
<keyword evidence="3" id="KW-0862">Zinc</keyword>
<dbReference type="GO" id="GO:0005829">
    <property type="term" value="C:cytosol"/>
    <property type="evidence" value="ECO:0007669"/>
    <property type="project" value="TreeGrafter"/>
</dbReference>
<dbReference type="PANTHER" id="PTHR12143">
    <property type="entry name" value="PEPTIDE N-GLYCANASE PNGASE -RELATED"/>
    <property type="match status" value="1"/>
</dbReference>
<dbReference type="Proteomes" id="UP000012073">
    <property type="component" value="Unassembled WGS sequence"/>
</dbReference>
<dbReference type="Pfam" id="PF01841">
    <property type="entry name" value="Transglut_core"/>
    <property type="match status" value="1"/>
</dbReference>
<keyword evidence="7" id="KW-1185">Reference proteome</keyword>
<dbReference type="SUPFAM" id="SSF54001">
    <property type="entry name" value="Cysteine proteinases"/>
    <property type="match status" value="1"/>
</dbReference>
<dbReference type="GO" id="GO:0000224">
    <property type="term" value="F:peptide-N4-(N-acetyl-beta-glucosaminyl)asparagine amidase activity"/>
    <property type="evidence" value="ECO:0007669"/>
    <property type="project" value="TreeGrafter"/>
</dbReference>
<dbReference type="PANTHER" id="PTHR12143:SF19">
    <property type="entry name" value="PEPTIDE-N(4)-(N-ACETYL-BETA-GLUCOSAMINYL)ASPARAGINE AMIDASE"/>
    <property type="match status" value="1"/>
</dbReference>
<dbReference type="STRING" id="2769.R7QQT5"/>
<evidence type="ECO:0000259" key="5">
    <source>
        <dbReference type="SMART" id="SM00460"/>
    </source>
</evidence>
<keyword evidence="2" id="KW-0479">Metal-binding</keyword>
<feature type="region of interest" description="Disordered" evidence="4">
    <location>
        <begin position="403"/>
        <end position="426"/>
    </location>
</feature>